<dbReference type="Gene3D" id="3.40.630.30">
    <property type="match status" value="1"/>
</dbReference>
<accession>A0A917K6C6</accession>
<evidence type="ECO:0000256" key="1">
    <source>
        <dbReference type="ARBA" id="ARBA00022679"/>
    </source>
</evidence>
<name>A0A917K6C6_9BACL</name>
<dbReference type="InterPro" id="IPR050832">
    <property type="entry name" value="Bact_Acetyltransf"/>
</dbReference>
<dbReference type="EMBL" id="BMOY01000008">
    <property type="protein sequence ID" value="GGJ00707.1"/>
    <property type="molecule type" value="Genomic_DNA"/>
</dbReference>
<reference evidence="4" key="2">
    <citation type="submission" date="2020-09" db="EMBL/GenBank/DDBJ databases">
        <authorList>
            <person name="Sun Q."/>
            <person name="Ohkuma M."/>
        </authorList>
    </citation>
    <scope>NUCLEOTIDE SEQUENCE</scope>
    <source>
        <strain evidence="4">JCM 18487</strain>
    </source>
</reference>
<dbReference type="Pfam" id="PF00583">
    <property type="entry name" value="Acetyltransf_1"/>
    <property type="match status" value="1"/>
</dbReference>
<evidence type="ECO:0000256" key="2">
    <source>
        <dbReference type="ARBA" id="ARBA00023315"/>
    </source>
</evidence>
<keyword evidence="2" id="KW-0012">Acyltransferase</keyword>
<dbReference type="AlphaFoldDB" id="A0A917K6C6"/>
<dbReference type="PANTHER" id="PTHR43877:SF2">
    <property type="entry name" value="AMINOALKYLPHOSPHONATE N-ACETYLTRANSFERASE-RELATED"/>
    <property type="match status" value="1"/>
</dbReference>
<dbReference type="CDD" id="cd04301">
    <property type="entry name" value="NAT_SF"/>
    <property type="match status" value="1"/>
</dbReference>
<dbReference type="PANTHER" id="PTHR43877">
    <property type="entry name" value="AMINOALKYLPHOSPHONATE N-ACETYLTRANSFERASE-RELATED-RELATED"/>
    <property type="match status" value="1"/>
</dbReference>
<gene>
    <name evidence="4" type="ORF">GCM10010885_07380</name>
</gene>
<evidence type="ECO:0000259" key="3">
    <source>
        <dbReference type="PROSITE" id="PS51186"/>
    </source>
</evidence>
<proteinExistence type="predicted"/>
<dbReference type="PROSITE" id="PS51186">
    <property type="entry name" value="GNAT"/>
    <property type="match status" value="1"/>
</dbReference>
<evidence type="ECO:0000313" key="4">
    <source>
        <dbReference type="EMBL" id="GGJ00707.1"/>
    </source>
</evidence>
<protein>
    <submittedName>
        <fullName evidence="4">Acetyltransferase</fullName>
    </submittedName>
</protein>
<keyword evidence="5" id="KW-1185">Reference proteome</keyword>
<reference evidence="4" key="1">
    <citation type="journal article" date="2014" name="Int. J. Syst. Evol. Microbiol.">
        <title>Complete genome sequence of Corynebacterium casei LMG S-19264T (=DSM 44701T), isolated from a smear-ripened cheese.</title>
        <authorList>
            <consortium name="US DOE Joint Genome Institute (JGI-PGF)"/>
            <person name="Walter F."/>
            <person name="Albersmeier A."/>
            <person name="Kalinowski J."/>
            <person name="Ruckert C."/>
        </authorList>
    </citation>
    <scope>NUCLEOTIDE SEQUENCE</scope>
    <source>
        <strain evidence="4">JCM 18487</strain>
    </source>
</reference>
<dbReference type="SUPFAM" id="SSF55729">
    <property type="entry name" value="Acyl-CoA N-acyltransferases (Nat)"/>
    <property type="match status" value="1"/>
</dbReference>
<keyword evidence="1" id="KW-0808">Transferase</keyword>
<dbReference type="RefSeq" id="WP_188881221.1">
    <property type="nucleotide sequence ID" value="NZ_BMOY01000008.1"/>
</dbReference>
<comment type="caution">
    <text evidence="4">The sequence shown here is derived from an EMBL/GenBank/DDBJ whole genome shotgun (WGS) entry which is preliminary data.</text>
</comment>
<dbReference type="InterPro" id="IPR000182">
    <property type="entry name" value="GNAT_dom"/>
</dbReference>
<organism evidence="4 5">
    <name type="scientific">Alicyclobacillus cellulosilyticus</name>
    <dbReference type="NCBI Taxonomy" id="1003997"/>
    <lineage>
        <taxon>Bacteria</taxon>
        <taxon>Bacillati</taxon>
        <taxon>Bacillota</taxon>
        <taxon>Bacilli</taxon>
        <taxon>Bacillales</taxon>
        <taxon>Alicyclobacillaceae</taxon>
        <taxon>Alicyclobacillus</taxon>
    </lineage>
</organism>
<evidence type="ECO:0000313" key="5">
    <source>
        <dbReference type="Proteomes" id="UP000637695"/>
    </source>
</evidence>
<dbReference type="GO" id="GO:0016747">
    <property type="term" value="F:acyltransferase activity, transferring groups other than amino-acyl groups"/>
    <property type="evidence" value="ECO:0007669"/>
    <property type="project" value="InterPro"/>
</dbReference>
<sequence>MPSEIVQTREGLSACLAIRRAVFVEEQQVPEDEEMDDWDRLPVGEEAAPVHILVRTDEGTPVATARVIPYAEGTAKIQRVAVLASHRQQGYGTAAMAAAEAAARRLGFVRAVLDAQLQAEGFYRQLGYRRVSDEVFLDAGIEHVRMAKVLQGGEASVEA</sequence>
<dbReference type="Proteomes" id="UP000637695">
    <property type="component" value="Unassembled WGS sequence"/>
</dbReference>
<feature type="domain" description="N-acetyltransferase" evidence="3">
    <location>
        <begin position="3"/>
        <end position="151"/>
    </location>
</feature>
<dbReference type="InterPro" id="IPR016181">
    <property type="entry name" value="Acyl_CoA_acyltransferase"/>
</dbReference>